<reference evidence="1 2" key="1">
    <citation type="journal article" date="2021" name="Hortic Res">
        <title>High-quality reference genome and annotation aids understanding of berry development for evergreen blueberry (Vaccinium darrowii).</title>
        <authorList>
            <person name="Yu J."/>
            <person name="Hulse-Kemp A.M."/>
            <person name="Babiker E."/>
            <person name="Staton M."/>
        </authorList>
    </citation>
    <scope>NUCLEOTIDE SEQUENCE [LARGE SCALE GENOMIC DNA]</scope>
    <source>
        <strain evidence="2">cv. NJ 8807/NJ 8810</strain>
        <tissue evidence="1">Young leaf</tissue>
    </source>
</reference>
<name>A0ACB7XAK0_9ERIC</name>
<organism evidence="1 2">
    <name type="scientific">Vaccinium darrowii</name>
    <dbReference type="NCBI Taxonomy" id="229202"/>
    <lineage>
        <taxon>Eukaryota</taxon>
        <taxon>Viridiplantae</taxon>
        <taxon>Streptophyta</taxon>
        <taxon>Embryophyta</taxon>
        <taxon>Tracheophyta</taxon>
        <taxon>Spermatophyta</taxon>
        <taxon>Magnoliopsida</taxon>
        <taxon>eudicotyledons</taxon>
        <taxon>Gunneridae</taxon>
        <taxon>Pentapetalae</taxon>
        <taxon>asterids</taxon>
        <taxon>Ericales</taxon>
        <taxon>Ericaceae</taxon>
        <taxon>Vaccinioideae</taxon>
        <taxon>Vaccinieae</taxon>
        <taxon>Vaccinium</taxon>
    </lineage>
</organism>
<evidence type="ECO:0000313" key="1">
    <source>
        <dbReference type="EMBL" id="KAH7837771.1"/>
    </source>
</evidence>
<accession>A0ACB7XAK0</accession>
<keyword evidence="2" id="KW-1185">Reference proteome</keyword>
<dbReference type="Proteomes" id="UP000828048">
    <property type="component" value="Chromosome 6"/>
</dbReference>
<gene>
    <name evidence="1" type="ORF">Vadar_017822</name>
</gene>
<dbReference type="EMBL" id="CM037156">
    <property type="protein sequence ID" value="KAH7837771.1"/>
    <property type="molecule type" value="Genomic_DNA"/>
</dbReference>
<protein>
    <submittedName>
        <fullName evidence="1">Uncharacterized protein</fullName>
    </submittedName>
</protein>
<evidence type="ECO:0000313" key="2">
    <source>
        <dbReference type="Proteomes" id="UP000828048"/>
    </source>
</evidence>
<comment type="caution">
    <text evidence="1">The sequence shown here is derived from an EMBL/GenBank/DDBJ whole genome shotgun (WGS) entry which is preliminary data.</text>
</comment>
<proteinExistence type="predicted"/>
<sequence>MLGQALRGRPWILYDQPTHNPEEHESEQQQQLEANRPSKTCLPKGVIRGCPSCSNCQKVIARWHPESARVTSLEEAPVFRPSEEEFKDLLKYVASIRPKAESYGICHIIPPPSWQPPCILKEKDIWERSKFKTFIQRINELERIYSESKLQGINEKVMVKKRKILSMSLECGSGEGCASDQYQAGHHGGPFGFETGPEFTLETFKKYADNFKWQYFGMKGKDTDVDDSSLDMVNNWKPSVEIIEGEYRRNIENPSEEIEVLHGAEVNSTAFGSGFPAVSHSAETSEYAEYGESDWNMNNIHKLPGSLLAFESNKSSGILLPQLFVGMCFSSLCWRVEEHHLYSLWYMHLGAHKVWYSIPGQYYFKFEAVLKKYFPDLLLENPELLNKMVTQLSPSILKAEGIPVYRCVQYPRDFVLVLPGAYHSAFDCGFNCAEKAKFAPFDWLPNGQNVVELYAEQGRKTSISHDKLLLGAAMEAVRAQWEISLLKKDSKDKLRWKAVCGKDGILAKALKSRIKQEGARRKYLSNSSQSREMEADFDSTSKRECSICFYDLHLSATGCPCSPGRYSCLKHAKQHCSCAWSSRFFLFRYSTSDLDVLVEALEGKLSAVHRWAKEKLGLTLYPHAPREKLQVPSVVGDKLLLAGVKQEEFASNNAEVPNDISKLSPERGPPLLHATSLSKERENTRASTVGSVGLGSQLKEKESFLAAQSSFLAHLRKDPKAFESEKGRFLAAQSSFQAHLRKKANARESEKSVLKSTSASNGEGPSNGLASGDKIAEKCCQSDVILISDDEGE</sequence>